<proteinExistence type="inferred from homology"/>
<dbReference type="GO" id="GO:0005886">
    <property type="term" value="C:plasma membrane"/>
    <property type="evidence" value="ECO:0007669"/>
    <property type="project" value="UniProtKB-SubCell"/>
</dbReference>
<keyword evidence="4" id="KW-0547">Nucleotide-binding</keyword>
<dbReference type="Gene3D" id="3.40.50.300">
    <property type="entry name" value="P-loop containing nucleotide triphosphate hydrolases"/>
    <property type="match status" value="1"/>
</dbReference>
<evidence type="ECO:0000256" key="3">
    <source>
        <dbReference type="ARBA" id="ARBA00022448"/>
    </source>
</evidence>
<dbReference type="InterPro" id="IPR027417">
    <property type="entry name" value="P-loop_NTPase"/>
</dbReference>
<comment type="similarity">
    <text evidence="2">Belongs to the ABC transporter superfamily.</text>
</comment>
<evidence type="ECO:0000256" key="6">
    <source>
        <dbReference type="ARBA" id="ARBA00049360"/>
    </source>
</evidence>
<dbReference type="FunFam" id="3.40.50.300:FF:000056">
    <property type="entry name" value="Cell division ATP-binding protein FtsE"/>
    <property type="match status" value="1"/>
</dbReference>
<dbReference type="InterPro" id="IPR003439">
    <property type="entry name" value="ABC_transporter-like_ATP-bd"/>
</dbReference>
<dbReference type="RefSeq" id="WP_096815177.1">
    <property type="nucleotide sequence ID" value="NZ_JXJW01000021.1"/>
</dbReference>
<evidence type="ECO:0000256" key="2">
    <source>
        <dbReference type="ARBA" id="ARBA00005417"/>
    </source>
</evidence>
<sequence>MIQFENVTLKLKDALVLRDISMEIQDGEFAYLVGKSGSGKSSIHQLIYGNFLSYEGTVIINGQDIQVLDFDSLQHTRQKIGIIFQDYKLIADKTVFENISYRLGGLENKQNVKKIVQYWAKRLKIAQYLAEYPANLSGGEQQRVAIARAIVDKPSIILADEPTANLDPQNAVNVMAILTELNQKGTTIIMTTHNTDIKRRYQYRTILLADGKIVNG</sequence>
<name>A0A2A5RV83_9LACT</name>
<accession>A0A2A5RV83</accession>
<dbReference type="SUPFAM" id="SSF52540">
    <property type="entry name" value="P-loop containing nucleoside triphosphate hydrolases"/>
    <property type="match status" value="1"/>
</dbReference>
<feature type="domain" description="ABC transporter" evidence="8">
    <location>
        <begin position="2"/>
        <end position="214"/>
    </location>
</feature>
<dbReference type="PANTHER" id="PTHR24220">
    <property type="entry name" value="IMPORT ATP-BINDING PROTEIN"/>
    <property type="match status" value="1"/>
</dbReference>
<dbReference type="PROSITE" id="PS50893">
    <property type="entry name" value="ABC_TRANSPORTER_2"/>
    <property type="match status" value="1"/>
</dbReference>
<evidence type="ECO:0000256" key="7">
    <source>
        <dbReference type="ARBA" id="ARBA00055994"/>
    </source>
</evidence>
<dbReference type="GO" id="GO:0005524">
    <property type="term" value="F:ATP binding"/>
    <property type="evidence" value="ECO:0007669"/>
    <property type="project" value="UniProtKB-KW"/>
</dbReference>
<evidence type="ECO:0000313" key="9">
    <source>
        <dbReference type="EMBL" id="PCS05125.1"/>
    </source>
</evidence>
<comment type="caution">
    <text evidence="9">The sequence shown here is derived from an EMBL/GenBank/DDBJ whole genome shotgun (WGS) entry which is preliminary data.</text>
</comment>
<protein>
    <submittedName>
        <fullName evidence="9">ABC transporter</fullName>
    </submittedName>
</protein>
<keyword evidence="10" id="KW-1185">Reference proteome</keyword>
<dbReference type="SMART" id="SM00382">
    <property type="entry name" value="AAA"/>
    <property type="match status" value="1"/>
</dbReference>
<dbReference type="AlphaFoldDB" id="A0A2A5RV83"/>
<evidence type="ECO:0000313" key="10">
    <source>
        <dbReference type="Proteomes" id="UP000218282"/>
    </source>
</evidence>
<dbReference type="InterPro" id="IPR017871">
    <property type="entry name" value="ABC_transporter-like_CS"/>
</dbReference>
<organism evidence="9 10">
    <name type="scientific">Pseudolactococcus piscium</name>
    <dbReference type="NCBI Taxonomy" id="1364"/>
    <lineage>
        <taxon>Bacteria</taxon>
        <taxon>Bacillati</taxon>
        <taxon>Bacillota</taxon>
        <taxon>Bacilli</taxon>
        <taxon>Lactobacillales</taxon>
        <taxon>Streptococcaceae</taxon>
        <taxon>Pseudolactococcus</taxon>
    </lineage>
</organism>
<comment type="catalytic activity">
    <reaction evidence="6">
        <text>ATP + H2O = ADP + phosphate + H(+)</text>
        <dbReference type="Rhea" id="RHEA:13065"/>
        <dbReference type="ChEBI" id="CHEBI:15377"/>
        <dbReference type="ChEBI" id="CHEBI:15378"/>
        <dbReference type="ChEBI" id="CHEBI:30616"/>
        <dbReference type="ChEBI" id="CHEBI:43474"/>
        <dbReference type="ChEBI" id="CHEBI:456216"/>
    </reaction>
</comment>
<dbReference type="Proteomes" id="UP000218282">
    <property type="component" value="Unassembled WGS sequence"/>
</dbReference>
<dbReference type="GO" id="GO:0022857">
    <property type="term" value="F:transmembrane transporter activity"/>
    <property type="evidence" value="ECO:0007669"/>
    <property type="project" value="TreeGrafter"/>
</dbReference>
<evidence type="ECO:0000256" key="4">
    <source>
        <dbReference type="ARBA" id="ARBA00022741"/>
    </source>
</evidence>
<keyword evidence="5" id="KW-0067">ATP-binding</keyword>
<evidence type="ECO:0000259" key="8">
    <source>
        <dbReference type="PROSITE" id="PS50893"/>
    </source>
</evidence>
<dbReference type="GO" id="GO:0016887">
    <property type="term" value="F:ATP hydrolysis activity"/>
    <property type="evidence" value="ECO:0007669"/>
    <property type="project" value="InterPro"/>
</dbReference>
<dbReference type="Pfam" id="PF00005">
    <property type="entry name" value="ABC_tran"/>
    <property type="match status" value="1"/>
</dbReference>
<comment type="subcellular location">
    <subcellularLocation>
        <location evidence="1">Cell membrane</location>
        <topology evidence="1">Peripheral membrane protein</topology>
    </subcellularLocation>
</comment>
<evidence type="ECO:0000256" key="1">
    <source>
        <dbReference type="ARBA" id="ARBA00004202"/>
    </source>
</evidence>
<gene>
    <name evidence="9" type="ORF">RU86_GL001222</name>
</gene>
<dbReference type="InterPro" id="IPR015854">
    <property type="entry name" value="ABC_transpr_LolD-like"/>
</dbReference>
<evidence type="ECO:0000256" key="5">
    <source>
        <dbReference type="ARBA" id="ARBA00022840"/>
    </source>
</evidence>
<keyword evidence="3" id="KW-0813">Transport</keyword>
<dbReference type="EMBL" id="JXJW01000021">
    <property type="protein sequence ID" value="PCS05125.1"/>
    <property type="molecule type" value="Genomic_DNA"/>
</dbReference>
<dbReference type="PROSITE" id="PS00211">
    <property type="entry name" value="ABC_TRANSPORTER_1"/>
    <property type="match status" value="1"/>
</dbReference>
<comment type="function">
    <text evidence="7">Part of the ABC transporter FtsEX involved in cellular division. Has ATPase activity. Essential for cell division and viability.</text>
</comment>
<reference evidence="9 10" key="1">
    <citation type="submission" date="2014-12" db="EMBL/GenBank/DDBJ databases">
        <title>Draft genome sequences of 10 type strains of Lactococcus.</title>
        <authorList>
            <person name="Sun Z."/>
            <person name="Zhong Z."/>
            <person name="Liu W."/>
            <person name="Zhang W."/>
            <person name="Zhang H."/>
        </authorList>
    </citation>
    <scope>NUCLEOTIDE SEQUENCE [LARGE SCALE GENOMIC DNA]</scope>
    <source>
        <strain evidence="9 10">DSM 6634</strain>
    </source>
</reference>
<dbReference type="InterPro" id="IPR003593">
    <property type="entry name" value="AAA+_ATPase"/>
</dbReference>
<dbReference type="PANTHER" id="PTHR24220:SF470">
    <property type="entry name" value="CELL DIVISION ATP-BINDING PROTEIN FTSE"/>
    <property type="match status" value="1"/>
</dbReference>